<feature type="transmembrane region" description="Helical" evidence="7">
    <location>
        <begin position="12"/>
        <end position="35"/>
    </location>
</feature>
<feature type="transmembrane region" description="Helical" evidence="7">
    <location>
        <begin position="246"/>
        <end position="270"/>
    </location>
</feature>
<dbReference type="OrthoDB" id="4587011at2759"/>
<dbReference type="Pfam" id="PF20684">
    <property type="entry name" value="Fung_rhodopsin"/>
    <property type="match status" value="1"/>
</dbReference>
<evidence type="ECO:0000256" key="5">
    <source>
        <dbReference type="ARBA" id="ARBA00038359"/>
    </source>
</evidence>
<feature type="region of interest" description="Disordered" evidence="6">
    <location>
        <begin position="364"/>
        <end position="390"/>
    </location>
</feature>
<dbReference type="PANTHER" id="PTHR33048">
    <property type="entry name" value="PTH11-LIKE INTEGRAL MEMBRANE PROTEIN (AFU_ORTHOLOGUE AFUA_5G11245)"/>
    <property type="match status" value="1"/>
</dbReference>
<organism evidence="9 10">
    <name type="scientific">Neurospora crassa (strain ATCC 24698 / 74-OR23-1A / CBS 708.71 / DSM 1257 / FGSC 987)</name>
    <dbReference type="NCBI Taxonomy" id="367110"/>
    <lineage>
        <taxon>Eukaryota</taxon>
        <taxon>Fungi</taxon>
        <taxon>Dikarya</taxon>
        <taxon>Ascomycota</taxon>
        <taxon>Pezizomycotina</taxon>
        <taxon>Sordariomycetes</taxon>
        <taxon>Sordariomycetidae</taxon>
        <taxon>Sordariales</taxon>
        <taxon>Sordariaceae</taxon>
        <taxon>Neurospora</taxon>
    </lineage>
</organism>
<evidence type="ECO:0000313" key="9">
    <source>
        <dbReference type="EMBL" id="EAA28831.2"/>
    </source>
</evidence>
<evidence type="ECO:0000256" key="2">
    <source>
        <dbReference type="ARBA" id="ARBA00022692"/>
    </source>
</evidence>
<dbReference type="PaxDb" id="5141-EFNCRP00000009783"/>
<dbReference type="RefSeq" id="XP_958067.2">
    <property type="nucleotide sequence ID" value="XM_952974.2"/>
</dbReference>
<dbReference type="GO" id="GO:0016020">
    <property type="term" value="C:membrane"/>
    <property type="evidence" value="ECO:0007669"/>
    <property type="project" value="UniProtKB-SubCell"/>
</dbReference>
<evidence type="ECO:0000256" key="3">
    <source>
        <dbReference type="ARBA" id="ARBA00022989"/>
    </source>
</evidence>
<dbReference type="PANTHER" id="PTHR33048:SF42">
    <property type="entry name" value="INTEGRAL MEMBRANE PROTEIN"/>
    <property type="match status" value="1"/>
</dbReference>
<dbReference type="EMBL" id="CM002242">
    <property type="protein sequence ID" value="EAA28831.2"/>
    <property type="molecule type" value="Genomic_DNA"/>
</dbReference>
<dbReference type="InterPro" id="IPR049326">
    <property type="entry name" value="Rhodopsin_dom_fungi"/>
</dbReference>
<keyword evidence="2 7" id="KW-0812">Transmembrane</keyword>
<dbReference type="KEGG" id="ncr:NCU10019"/>
<keyword evidence="3 7" id="KW-1133">Transmembrane helix</keyword>
<reference evidence="9 10" key="1">
    <citation type="journal article" date="2003" name="Nature">
        <title>The genome sequence of the filamentous fungus Neurospora crassa.</title>
        <authorList>
            <person name="Galagan J.E."/>
            <person name="Calvo S.E."/>
            <person name="Borkovich K.A."/>
            <person name="Selker E.U."/>
            <person name="Read N.D."/>
            <person name="Jaffe D."/>
            <person name="FitzHugh W."/>
            <person name="Ma L.J."/>
            <person name="Smirnov S."/>
            <person name="Purcell S."/>
            <person name="Rehman B."/>
            <person name="Elkins T."/>
            <person name="Engels R."/>
            <person name="Wang S."/>
            <person name="Nielsen C.B."/>
            <person name="Butler J."/>
            <person name="Endrizzi M."/>
            <person name="Qui D."/>
            <person name="Ianakiev P."/>
            <person name="Bell-Pedersen D."/>
            <person name="Nelson M.A."/>
            <person name="Werner-Washburne M."/>
            <person name="Selitrennikoff C.P."/>
            <person name="Kinsey J.A."/>
            <person name="Braun E.L."/>
            <person name="Zelter A."/>
            <person name="Schulte U."/>
            <person name="Kothe G.O."/>
            <person name="Jedd G."/>
            <person name="Mewes W."/>
            <person name="Staben C."/>
            <person name="Marcotte E."/>
            <person name="Greenberg D."/>
            <person name="Roy A."/>
            <person name="Foley K."/>
            <person name="Naylor J."/>
            <person name="Stange-Thomann N."/>
            <person name="Barrett R."/>
            <person name="Gnerre S."/>
            <person name="Kamal M."/>
            <person name="Kamvysselis M."/>
            <person name="Mauceli E."/>
            <person name="Bielke C."/>
            <person name="Rudd S."/>
            <person name="Frishman D."/>
            <person name="Krystofova S."/>
            <person name="Rasmussen C."/>
            <person name="Metzenberg R.L."/>
            <person name="Perkins D.D."/>
            <person name="Kroken S."/>
            <person name="Cogoni C."/>
            <person name="Macino G."/>
            <person name="Catcheside D."/>
            <person name="Li W."/>
            <person name="Pratt R.J."/>
            <person name="Osmani S.A."/>
            <person name="DeSouza C.P."/>
            <person name="Glass L."/>
            <person name="Orbach M.J."/>
            <person name="Berglund J.A."/>
            <person name="Voelker R."/>
            <person name="Yarden O."/>
            <person name="Plamann M."/>
            <person name="Seiler S."/>
            <person name="Dunlap J."/>
            <person name="Radford A."/>
            <person name="Aramayo R."/>
            <person name="Natvig D.O."/>
            <person name="Alex L.A."/>
            <person name="Mannhaupt G."/>
            <person name="Ebbole D.J."/>
            <person name="Freitag M."/>
            <person name="Paulsen I."/>
            <person name="Sachs M.S."/>
            <person name="Lander E.S."/>
            <person name="Nusbaum C."/>
            <person name="Birren B."/>
        </authorList>
    </citation>
    <scope>NUCLEOTIDE SEQUENCE [LARGE SCALE GENOMIC DNA]</scope>
    <source>
        <strain evidence="10">ATCC 24698 / 74-OR23-1A / CBS 708.71 / DSM 1257 / FGSC 987</strain>
    </source>
</reference>
<feature type="transmembrane region" description="Helical" evidence="7">
    <location>
        <begin position="127"/>
        <end position="153"/>
    </location>
</feature>
<dbReference type="AlphaFoldDB" id="Q7S0I7"/>
<evidence type="ECO:0000313" key="10">
    <source>
        <dbReference type="Proteomes" id="UP000001805"/>
    </source>
</evidence>
<feature type="transmembrane region" description="Helical" evidence="7">
    <location>
        <begin position="47"/>
        <end position="68"/>
    </location>
</feature>
<proteinExistence type="inferred from homology"/>
<dbReference type="InterPro" id="IPR052337">
    <property type="entry name" value="SAT4-like"/>
</dbReference>
<accession>Q7S0I7</accession>
<gene>
    <name evidence="9" type="ORF">NCU10019</name>
</gene>
<feature type="transmembrane region" description="Helical" evidence="7">
    <location>
        <begin position="173"/>
        <end position="195"/>
    </location>
</feature>
<feature type="compositionally biased region" description="Polar residues" evidence="6">
    <location>
        <begin position="282"/>
        <end position="303"/>
    </location>
</feature>
<evidence type="ECO:0000256" key="4">
    <source>
        <dbReference type="ARBA" id="ARBA00023136"/>
    </source>
</evidence>
<keyword evidence="4 7" id="KW-0472">Membrane</keyword>
<dbReference type="HOGENOM" id="CLU_1845633_0_0_1"/>
<evidence type="ECO:0000259" key="8">
    <source>
        <dbReference type="Pfam" id="PF20684"/>
    </source>
</evidence>
<feature type="region of interest" description="Disordered" evidence="6">
    <location>
        <begin position="281"/>
        <end position="306"/>
    </location>
</feature>
<feature type="domain" description="Rhodopsin" evidence="8">
    <location>
        <begin position="32"/>
        <end position="267"/>
    </location>
</feature>
<dbReference type="Proteomes" id="UP000001805">
    <property type="component" value="Chromosome 7, Linkage Group VII"/>
</dbReference>
<evidence type="ECO:0000256" key="7">
    <source>
        <dbReference type="SAM" id="Phobius"/>
    </source>
</evidence>
<evidence type="ECO:0000256" key="1">
    <source>
        <dbReference type="ARBA" id="ARBA00004141"/>
    </source>
</evidence>
<feature type="transmembrane region" description="Helical" evidence="7">
    <location>
        <begin position="207"/>
        <end position="226"/>
    </location>
</feature>
<keyword evidence="10" id="KW-1185">Reference proteome</keyword>
<name>Q7S0I7_NEUCR</name>
<feature type="transmembrane region" description="Helical" evidence="7">
    <location>
        <begin position="88"/>
        <end position="115"/>
    </location>
</feature>
<comment type="subcellular location">
    <subcellularLocation>
        <location evidence="1">Membrane</location>
        <topology evidence="1">Multi-pass membrane protein</topology>
    </subcellularLocation>
</comment>
<sequence length="390" mass="43047">MTLPTESDSAVTRLIIVFTLLASLAGITLGFRYYCKHRYAKQLGVDDLLLGVSYLILTAAAICTAVASRHGFGQHIWTIPRVTEAITAARIVFIGGAFVFFGIALAKTSICLTLYNIARRKWQKWALVFVAASVLVTKLLSGIFIFISCTPVQKRWNPMVEGSCWDINVLCRYWSFSGAWSAVTDFALVVLPWCIIWHLQVKKIEKIVLGFVLSLGLLTGIVAAIKTTYIKASDLENDFTYAAADLVIWESAELAVAIIAVSIPFGRLAVQDYFRRKRARSAGNTTSQANGTRSTQLATSESTMVRRDVNNADDEMPLARCQLKAKANDGVRSSTVSLEQFLREAPKMPGAWRESGIMLTREVSVGRHRDDSSEQELGCRAWSPPPPSNV</sequence>
<dbReference type="GeneID" id="3874214"/>
<dbReference type="InParanoid" id="Q7S0I7"/>
<comment type="similarity">
    <text evidence="5">Belongs to the SAT4 family.</text>
</comment>
<protein>
    <recommendedName>
        <fullName evidence="8">Rhodopsin domain-containing protein</fullName>
    </recommendedName>
</protein>
<dbReference type="VEuPathDB" id="FungiDB:NCU10019"/>
<evidence type="ECO:0000256" key="6">
    <source>
        <dbReference type="SAM" id="MobiDB-lite"/>
    </source>
</evidence>